<keyword evidence="2" id="KW-1185">Reference proteome</keyword>
<comment type="caution">
    <text evidence="1">The sequence shown here is derived from an EMBL/GenBank/DDBJ whole genome shotgun (WGS) entry which is preliminary data.</text>
</comment>
<dbReference type="EMBL" id="WNXD01000002">
    <property type="protein sequence ID" value="MBB2146599.1"/>
    <property type="molecule type" value="Genomic_DNA"/>
</dbReference>
<organism evidence="1 2">
    <name type="scientific">Pedobacter planticolens</name>
    <dbReference type="NCBI Taxonomy" id="2679964"/>
    <lineage>
        <taxon>Bacteria</taxon>
        <taxon>Pseudomonadati</taxon>
        <taxon>Bacteroidota</taxon>
        <taxon>Sphingobacteriia</taxon>
        <taxon>Sphingobacteriales</taxon>
        <taxon>Sphingobacteriaceae</taxon>
        <taxon>Pedobacter</taxon>
    </lineage>
</organism>
<evidence type="ECO:0000313" key="1">
    <source>
        <dbReference type="EMBL" id="MBB2146599.1"/>
    </source>
</evidence>
<reference evidence="1" key="1">
    <citation type="submission" date="2019-11" db="EMBL/GenBank/DDBJ databases">
        <title>Description of Pedobacter sp. LMG 31464T.</title>
        <authorList>
            <person name="Carlier A."/>
            <person name="Qi S."/>
            <person name="Vandamme P."/>
        </authorList>
    </citation>
    <scope>NUCLEOTIDE SEQUENCE</scope>
    <source>
        <strain evidence="1">LMG 31464</strain>
    </source>
</reference>
<proteinExistence type="predicted"/>
<accession>A0A923DYV4</accession>
<protein>
    <submittedName>
        <fullName evidence="1">Uncharacterized protein</fullName>
    </submittedName>
</protein>
<dbReference type="Proteomes" id="UP000601055">
    <property type="component" value="Unassembled WGS sequence"/>
</dbReference>
<gene>
    <name evidence="1" type="ORF">GM921_13940</name>
</gene>
<dbReference type="AlphaFoldDB" id="A0A923DYV4"/>
<name>A0A923DYV4_9SPHI</name>
<sequence>MFLLLFNLQKVNAQAKRDTIYYLLDTAKVPIKDRMFRIESEGPFMFYSLECKCFPYGYGIGFYYQIADKKEKRISFQKFRQLKTVSVMQLIDLALKCLPPENRNKYQFIFAEPEGDKIRLTEMMLWIPLKPRKTITVETIGPIRN</sequence>
<evidence type="ECO:0000313" key="2">
    <source>
        <dbReference type="Proteomes" id="UP000601055"/>
    </source>
</evidence>